<reference evidence="1 2" key="1">
    <citation type="submission" date="2016-04" db="EMBL/GenBank/DDBJ databases">
        <title>The genome of Intoshia linei affirms orthonectids as highly simplified spiralians.</title>
        <authorList>
            <person name="Mikhailov K.V."/>
            <person name="Slusarev G.S."/>
            <person name="Nikitin M.A."/>
            <person name="Logacheva M.D."/>
            <person name="Penin A."/>
            <person name="Aleoshin V."/>
            <person name="Panchin Y.V."/>
        </authorList>
    </citation>
    <scope>NUCLEOTIDE SEQUENCE [LARGE SCALE GENOMIC DNA]</scope>
    <source>
        <strain evidence="1">Intl2013</strain>
        <tissue evidence="1">Whole animal</tissue>
    </source>
</reference>
<name>A0A177AWP0_9BILA</name>
<accession>A0A177AWP0</accession>
<keyword evidence="2" id="KW-1185">Reference proteome</keyword>
<sequence length="159" mass="19193">MASNNDVQKVKRRRGEAVMEGKVYDIIKDEDMFKEAVNFTELEIQIMFTGLKDEEKQLRQMRGCVERFFGRLKKSFQLFSGIYSYDNTHFNIDFDISLILTNELIEKNGLNESDRLYELKLYKDKINQHTERLLKRKRENYIYKPKKLESRKKPNFKYV</sequence>
<evidence type="ECO:0000313" key="2">
    <source>
        <dbReference type="Proteomes" id="UP000078046"/>
    </source>
</evidence>
<dbReference type="Proteomes" id="UP000078046">
    <property type="component" value="Unassembled WGS sequence"/>
</dbReference>
<proteinExistence type="predicted"/>
<dbReference type="AlphaFoldDB" id="A0A177AWP0"/>
<evidence type="ECO:0000313" key="1">
    <source>
        <dbReference type="EMBL" id="OAF66409.1"/>
    </source>
</evidence>
<protein>
    <submittedName>
        <fullName evidence="1">Uncharacterized protein</fullName>
    </submittedName>
</protein>
<dbReference type="EMBL" id="LWCA01000941">
    <property type="protein sequence ID" value="OAF66409.1"/>
    <property type="molecule type" value="Genomic_DNA"/>
</dbReference>
<gene>
    <name evidence="1" type="ORF">A3Q56_05886</name>
</gene>
<organism evidence="1 2">
    <name type="scientific">Intoshia linei</name>
    <dbReference type="NCBI Taxonomy" id="1819745"/>
    <lineage>
        <taxon>Eukaryota</taxon>
        <taxon>Metazoa</taxon>
        <taxon>Spiralia</taxon>
        <taxon>Lophotrochozoa</taxon>
        <taxon>Mesozoa</taxon>
        <taxon>Orthonectida</taxon>
        <taxon>Rhopaluridae</taxon>
        <taxon>Intoshia</taxon>
    </lineage>
</organism>
<comment type="caution">
    <text evidence="1">The sequence shown here is derived from an EMBL/GenBank/DDBJ whole genome shotgun (WGS) entry which is preliminary data.</text>
</comment>